<proteinExistence type="inferred from homology"/>
<dbReference type="Proteomes" id="UP001228905">
    <property type="component" value="Unassembled WGS sequence"/>
</dbReference>
<evidence type="ECO:0000313" key="7">
    <source>
        <dbReference type="EMBL" id="MDQ0463110.1"/>
    </source>
</evidence>
<dbReference type="Gene3D" id="3.50.50.60">
    <property type="entry name" value="FAD/NAD(P)-binding domain"/>
    <property type="match status" value="2"/>
</dbReference>
<evidence type="ECO:0000256" key="1">
    <source>
        <dbReference type="ARBA" id="ARBA00001974"/>
    </source>
</evidence>
<comment type="cofactor">
    <cofactor evidence="1">
        <name>FAD</name>
        <dbReference type="ChEBI" id="CHEBI:57692"/>
    </cofactor>
</comment>
<reference evidence="7 8" key="1">
    <citation type="submission" date="2023-07" db="EMBL/GenBank/DDBJ databases">
        <title>Genomic Encyclopedia of Type Strains, Phase IV (KMG-IV): sequencing the most valuable type-strain genomes for metagenomic binning, comparative biology and taxonomic classification.</title>
        <authorList>
            <person name="Goeker M."/>
        </authorList>
    </citation>
    <scope>NUCLEOTIDE SEQUENCE [LARGE SCALE GENOMIC DNA]</scope>
    <source>
        <strain evidence="7 8">DSM 18695</strain>
    </source>
</reference>
<accession>A0ABU0INV5</accession>
<dbReference type="InterPro" id="IPR007867">
    <property type="entry name" value="GMC_OxRtase_C"/>
</dbReference>
<keyword evidence="4" id="KW-0274">FAD</keyword>
<evidence type="ECO:0000256" key="2">
    <source>
        <dbReference type="ARBA" id="ARBA00010790"/>
    </source>
</evidence>
<evidence type="ECO:0000256" key="5">
    <source>
        <dbReference type="ARBA" id="ARBA00023002"/>
    </source>
</evidence>
<comment type="caution">
    <text evidence="7">The sequence shown here is derived from an EMBL/GenBank/DDBJ whole genome shotgun (WGS) entry which is preliminary data.</text>
</comment>
<evidence type="ECO:0000256" key="3">
    <source>
        <dbReference type="ARBA" id="ARBA00022630"/>
    </source>
</evidence>
<dbReference type="PANTHER" id="PTHR42784">
    <property type="entry name" value="PYRANOSE 2-OXIDASE"/>
    <property type="match status" value="1"/>
</dbReference>
<keyword evidence="5" id="KW-0560">Oxidoreductase</keyword>
<keyword evidence="3" id="KW-0285">Flavoprotein</keyword>
<keyword evidence="8" id="KW-1185">Reference proteome</keyword>
<gene>
    <name evidence="7" type="ORF">QO010_000858</name>
</gene>
<evidence type="ECO:0000256" key="4">
    <source>
        <dbReference type="ARBA" id="ARBA00022827"/>
    </source>
</evidence>
<dbReference type="InterPro" id="IPR036188">
    <property type="entry name" value="FAD/NAD-bd_sf"/>
</dbReference>
<organism evidence="7 8">
    <name type="scientific">Caulobacter ginsengisoli</name>
    <dbReference type="NCBI Taxonomy" id="400775"/>
    <lineage>
        <taxon>Bacteria</taxon>
        <taxon>Pseudomonadati</taxon>
        <taxon>Pseudomonadota</taxon>
        <taxon>Alphaproteobacteria</taxon>
        <taxon>Caulobacterales</taxon>
        <taxon>Caulobacteraceae</taxon>
        <taxon>Caulobacter</taxon>
    </lineage>
</organism>
<dbReference type="Pfam" id="PF13450">
    <property type="entry name" value="NAD_binding_8"/>
    <property type="match status" value="1"/>
</dbReference>
<dbReference type="SUPFAM" id="SSF51905">
    <property type="entry name" value="FAD/NAD(P)-binding domain"/>
    <property type="match status" value="1"/>
</dbReference>
<feature type="domain" description="Glucose-methanol-choline oxidoreductase C-terminal" evidence="6">
    <location>
        <begin position="382"/>
        <end position="504"/>
    </location>
</feature>
<evidence type="ECO:0000313" key="8">
    <source>
        <dbReference type="Proteomes" id="UP001228905"/>
    </source>
</evidence>
<evidence type="ECO:0000259" key="6">
    <source>
        <dbReference type="Pfam" id="PF05199"/>
    </source>
</evidence>
<comment type="similarity">
    <text evidence="2">Belongs to the GMC oxidoreductase family.</text>
</comment>
<dbReference type="EMBL" id="JAUSVS010000001">
    <property type="protein sequence ID" value="MDQ0463110.1"/>
    <property type="molecule type" value="Genomic_DNA"/>
</dbReference>
<name>A0ABU0INV5_9CAUL</name>
<sequence length="515" mass="57203">MPFLDGNRDLGRVDLGAFDHTIVGAGAAGILLAVRLAESGRKVLLLESGDIAPSDDRDALNRIEQSGKPLSNPITTRRRAVGGTTIAWGGQSLPFSPLDFEPRDWARNSGWPIDFREVERYYARANQFIGVDKLDYRQAIDRRLGIRPVAFDPDLVDRHYAKWSTEPNFLKRHGRRLKAGVTVLYNSHLTRIDLDETGAASVIEIANFSGQRREGRVSNLILAAGGIETTRLLLLNNHQVADGLGSGSGWLGRGFMDHPACDMGVVETGDMRRLQSVLGVRFHWGRLYSVRMSASPRWQRANRKLNVSASLLWRHEGDTFGPFAELRELLRQPTLKRLARVGTILDQLLPGLWVLATEGVVYKPGATAVLSLMAEQEAICDSRITLGQETDRFGQRLANLDWRITDLTWETMVSFTDALIQELSRLGLGTLKPYDYVRADNADWRGHVGDVNHHMGAARMSARPEDGVVDSQLQVWGIPNLHVCSTAVFPTASHSNPTLNLLALTERLAEKLVRA</sequence>
<dbReference type="PANTHER" id="PTHR42784:SF1">
    <property type="entry name" value="PYRANOSE 2-OXIDASE"/>
    <property type="match status" value="1"/>
</dbReference>
<protein>
    <submittedName>
        <fullName evidence="7">Choline dehydrogenase-like flavoprotein</fullName>
    </submittedName>
</protein>
<dbReference type="InterPro" id="IPR051473">
    <property type="entry name" value="P2Ox-like"/>
</dbReference>
<dbReference type="RefSeq" id="WP_307346438.1">
    <property type="nucleotide sequence ID" value="NZ_JAUSVS010000001.1"/>
</dbReference>
<dbReference type="Pfam" id="PF05199">
    <property type="entry name" value="GMC_oxred_C"/>
    <property type="match status" value="1"/>
</dbReference>